<dbReference type="OrthoDB" id="5327993at2"/>
<dbReference type="EMBL" id="FOXB01000001">
    <property type="protein sequence ID" value="SFO87271.1"/>
    <property type="molecule type" value="Genomic_DNA"/>
</dbReference>
<reference evidence="3 4" key="1">
    <citation type="submission" date="2016-10" db="EMBL/GenBank/DDBJ databases">
        <authorList>
            <person name="de Groot N.N."/>
        </authorList>
    </citation>
    <scope>NUCLEOTIDE SEQUENCE [LARGE SCALE GENOMIC DNA]</scope>
    <source>
        <strain evidence="3 4">EP1-55-1</strain>
    </source>
</reference>
<gene>
    <name evidence="3" type="ORF">SAMN05216234_10138</name>
</gene>
<sequence length="128" mass="14825">MHYTVPRELFEDLVKSVGKESAEKFVNAIEIFLETIQKESQKEISEKKETLKAELYNELRSELATKEFVRAEINEVRAEINEVRAEISEVRSEIKQNNLLLKVLIGISIFALTIFNPNFVTLIEKIVK</sequence>
<accession>A0A1I5KS66</accession>
<protein>
    <recommendedName>
        <fullName evidence="5">DUF1640 domain-containing protein</fullName>
    </recommendedName>
</protein>
<dbReference type="STRING" id="223786.SAMN05216234_10138"/>
<proteinExistence type="predicted"/>
<keyword evidence="2" id="KW-0472">Membrane</keyword>
<dbReference type="SUPFAM" id="SSF58100">
    <property type="entry name" value="Bacterial hemolysins"/>
    <property type="match status" value="1"/>
</dbReference>
<dbReference type="RefSeq" id="WP_092909718.1">
    <property type="nucleotide sequence ID" value="NZ_FOXB01000001.1"/>
</dbReference>
<dbReference type="AlphaFoldDB" id="A0A1I5KS66"/>
<name>A0A1I5KS66_9BACT</name>
<feature type="coiled-coil region" evidence="1">
    <location>
        <begin position="66"/>
        <end position="93"/>
    </location>
</feature>
<feature type="transmembrane region" description="Helical" evidence="2">
    <location>
        <begin position="99"/>
        <end position="119"/>
    </location>
</feature>
<keyword evidence="2" id="KW-0812">Transmembrane</keyword>
<evidence type="ECO:0000256" key="2">
    <source>
        <dbReference type="SAM" id="Phobius"/>
    </source>
</evidence>
<evidence type="ECO:0008006" key="5">
    <source>
        <dbReference type="Google" id="ProtNLM"/>
    </source>
</evidence>
<evidence type="ECO:0000313" key="4">
    <source>
        <dbReference type="Proteomes" id="UP000199227"/>
    </source>
</evidence>
<evidence type="ECO:0000313" key="3">
    <source>
        <dbReference type="EMBL" id="SFO87271.1"/>
    </source>
</evidence>
<keyword evidence="2" id="KW-1133">Transmembrane helix</keyword>
<organism evidence="3 4">
    <name type="scientific">Hydrogenimonas thermophila</name>
    <dbReference type="NCBI Taxonomy" id="223786"/>
    <lineage>
        <taxon>Bacteria</taxon>
        <taxon>Pseudomonadati</taxon>
        <taxon>Campylobacterota</taxon>
        <taxon>Epsilonproteobacteria</taxon>
        <taxon>Campylobacterales</taxon>
        <taxon>Hydrogenimonadaceae</taxon>
        <taxon>Hydrogenimonas</taxon>
    </lineage>
</organism>
<dbReference type="Proteomes" id="UP000199227">
    <property type="component" value="Unassembled WGS sequence"/>
</dbReference>
<evidence type="ECO:0000256" key="1">
    <source>
        <dbReference type="SAM" id="Coils"/>
    </source>
</evidence>
<keyword evidence="1" id="KW-0175">Coiled coil</keyword>
<keyword evidence="4" id="KW-1185">Reference proteome</keyword>